<sequence length="130" mass="14783">MGFRVLMAFSVFLIPGIMICFGRIMRDHSPKTINAAYGYRTAMSMINQDTWNYAQAACAKRWRIGGRILALFTLMVLILVLRHPRGGEWMGYYTAFETAVLLATIAATEIDLRRTFDAKGARRIDRDGEK</sequence>
<feature type="transmembrane region" description="Helical" evidence="1">
    <location>
        <begin position="6"/>
        <end position="24"/>
    </location>
</feature>
<keyword evidence="3" id="KW-1185">Reference proteome</keyword>
<gene>
    <name evidence="2" type="ORF">HMPREF1863_00249</name>
</gene>
<keyword evidence="1" id="KW-0472">Membrane</keyword>
<dbReference type="RefSeq" id="WP_068366504.1">
    <property type="nucleotide sequence ID" value="NZ_KQ960157.1"/>
</dbReference>
<dbReference type="AlphaFoldDB" id="A0A134AKH3"/>
<keyword evidence="1" id="KW-1133">Transmembrane helix</keyword>
<dbReference type="Pfam" id="PF13630">
    <property type="entry name" value="SdpI"/>
    <property type="match status" value="1"/>
</dbReference>
<reference evidence="3" key="1">
    <citation type="submission" date="2016-01" db="EMBL/GenBank/DDBJ databases">
        <authorList>
            <person name="Mitreva M."/>
            <person name="Pepin K.H."/>
            <person name="Mihindukulasuriya K.A."/>
            <person name="Fulton R."/>
            <person name="Fronick C."/>
            <person name="O'Laughlin M."/>
            <person name="Miner T."/>
            <person name="Herter B."/>
            <person name="Rosa B.A."/>
            <person name="Cordes M."/>
            <person name="Tomlinson C."/>
            <person name="Wollam A."/>
            <person name="Palsikar V.B."/>
            <person name="Mardis E.R."/>
            <person name="Wilson R.K."/>
        </authorList>
    </citation>
    <scope>NUCLEOTIDE SEQUENCE [LARGE SCALE GENOMIC DNA]</scope>
    <source>
        <strain evidence="3">DNF00729</strain>
    </source>
</reference>
<evidence type="ECO:0008006" key="4">
    <source>
        <dbReference type="Google" id="ProtNLM"/>
    </source>
</evidence>
<proteinExistence type="predicted"/>
<accession>A0A134AKH3</accession>
<keyword evidence="1" id="KW-0812">Transmembrane</keyword>
<dbReference type="EMBL" id="LSDG01000005">
    <property type="protein sequence ID" value="KXB68228.1"/>
    <property type="molecule type" value="Genomic_DNA"/>
</dbReference>
<dbReference type="InterPro" id="IPR025962">
    <property type="entry name" value="SdpI/YhfL"/>
</dbReference>
<name>A0A134AKH3_9FIRM</name>
<evidence type="ECO:0000313" key="3">
    <source>
        <dbReference type="Proteomes" id="UP000070442"/>
    </source>
</evidence>
<dbReference type="OrthoDB" id="3173919at2"/>
<evidence type="ECO:0000256" key="1">
    <source>
        <dbReference type="SAM" id="Phobius"/>
    </source>
</evidence>
<feature type="transmembrane region" description="Helical" evidence="1">
    <location>
        <begin position="89"/>
        <end position="112"/>
    </location>
</feature>
<evidence type="ECO:0000313" key="2">
    <source>
        <dbReference type="EMBL" id="KXB68228.1"/>
    </source>
</evidence>
<organism evidence="2 3">
    <name type="scientific">Aedoeadaptatus coxii</name>
    <dbReference type="NCBI Taxonomy" id="755172"/>
    <lineage>
        <taxon>Bacteria</taxon>
        <taxon>Bacillati</taxon>
        <taxon>Bacillota</taxon>
        <taxon>Tissierellia</taxon>
        <taxon>Tissierellales</taxon>
        <taxon>Peptoniphilaceae</taxon>
        <taxon>Aedoeadaptatus</taxon>
    </lineage>
</organism>
<comment type="caution">
    <text evidence="2">The sequence shown here is derived from an EMBL/GenBank/DDBJ whole genome shotgun (WGS) entry which is preliminary data.</text>
</comment>
<protein>
    <recommendedName>
        <fullName evidence="4">SdpI/YhfL protein family protein</fullName>
    </recommendedName>
</protein>
<feature type="transmembrane region" description="Helical" evidence="1">
    <location>
        <begin position="64"/>
        <end position="83"/>
    </location>
</feature>
<dbReference type="PATRIC" id="fig|755172.3.peg.240"/>
<dbReference type="Proteomes" id="UP000070442">
    <property type="component" value="Unassembled WGS sequence"/>
</dbReference>